<keyword evidence="3" id="KW-1185">Reference proteome</keyword>
<organism evidence="2 3">
    <name type="scientific">Belliella marina</name>
    <dbReference type="NCBI Taxonomy" id="1644146"/>
    <lineage>
        <taxon>Bacteria</taxon>
        <taxon>Pseudomonadati</taxon>
        <taxon>Bacteroidota</taxon>
        <taxon>Cytophagia</taxon>
        <taxon>Cytophagales</taxon>
        <taxon>Cyclobacteriaceae</taxon>
        <taxon>Belliella</taxon>
    </lineage>
</organism>
<dbReference type="Proteomes" id="UP001597361">
    <property type="component" value="Unassembled WGS sequence"/>
</dbReference>
<feature type="region of interest" description="Disordered" evidence="1">
    <location>
        <begin position="1"/>
        <end position="22"/>
    </location>
</feature>
<reference evidence="3" key="1">
    <citation type="journal article" date="2019" name="Int. J. Syst. Evol. Microbiol.">
        <title>The Global Catalogue of Microorganisms (GCM) 10K type strain sequencing project: providing services to taxonomists for standard genome sequencing and annotation.</title>
        <authorList>
            <consortium name="The Broad Institute Genomics Platform"/>
            <consortium name="The Broad Institute Genome Sequencing Center for Infectious Disease"/>
            <person name="Wu L."/>
            <person name="Ma J."/>
        </authorList>
    </citation>
    <scope>NUCLEOTIDE SEQUENCE [LARGE SCALE GENOMIC DNA]</scope>
    <source>
        <strain evidence="3">CGMCC 1.15180</strain>
    </source>
</reference>
<accession>A0ABW4VQ06</accession>
<sequence length="416" mass="48874">MNLKGKVNSVRETSTTKYTNEEPKVRISKYAFNRQGKQLNSDTDEYSHESTYNSEGQIIETKEYFLDRLDKKTIYSYSSEGKKISKSTYMSPTFSSMEEWEDHQAKKHTYPHEGLYLQNKLEIHEDGNQTITVYKQNKEVDHIQKEIYENSKLVEVTVKYPFSNAFGYKKTWKYDQSNNLVKFEKFVGPEERLEFVWEYDYDEKNRITKETHLRYAPKSSSTINENGHLKDQTTGYYLDEDQSFISSFKYDANGSLTSKTGKKYTGEPLREITYELTYDSNQNLIQENIHDSQKGSVKNSIEYDENGNEIFYKSVDSNGDLISKVTRRFDVKSNMTERTVYESDGSISLDESYVFDTNGNVTEHILNKPQEETVEIKTHNYDVVGNWVKFELKLLSSETDEVYQQVIKEREIIYYE</sequence>
<gene>
    <name evidence="2" type="ORF">ACFSKL_12610</name>
</gene>
<evidence type="ECO:0000313" key="3">
    <source>
        <dbReference type="Proteomes" id="UP001597361"/>
    </source>
</evidence>
<evidence type="ECO:0000256" key="1">
    <source>
        <dbReference type="SAM" id="MobiDB-lite"/>
    </source>
</evidence>
<proteinExistence type="predicted"/>
<evidence type="ECO:0000313" key="2">
    <source>
        <dbReference type="EMBL" id="MFD2035637.1"/>
    </source>
</evidence>
<comment type="caution">
    <text evidence="2">The sequence shown here is derived from an EMBL/GenBank/DDBJ whole genome shotgun (WGS) entry which is preliminary data.</text>
</comment>
<dbReference type="EMBL" id="JBHUHR010000038">
    <property type="protein sequence ID" value="MFD2035637.1"/>
    <property type="molecule type" value="Genomic_DNA"/>
</dbReference>
<protein>
    <submittedName>
        <fullName evidence="2">RHS repeat domain-containing protein</fullName>
    </submittedName>
</protein>
<dbReference type="RefSeq" id="WP_376886572.1">
    <property type="nucleotide sequence ID" value="NZ_JBHUHR010000038.1"/>
</dbReference>
<name>A0ABW4VQ06_9BACT</name>
<dbReference type="Gene3D" id="2.180.10.10">
    <property type="entry name" value="RHS repeat-associated core"/>
    <property type="match status" value="1"/>
</dbReference>